<gene>
    <name evidence="1" type="ORF">UCCLBBS449_pA0009</name>
</gene>
<evidence type="ECO:0000313" key="1">
    <source>
        <dbReference type="EMBL" id="QCZ54415.1"/>
    </source>
</evidence>
<name>A0A0D0GXE2_LEVBR</name>
<keyword evidence="1" id="KW-0614">Plasmid</keyword>
<reference evidence="1 2" key="1">
    <citation type="submission" date="2018-07" db="EMBL/GenBank/DDBJ databases">
        <authorList>
            <person name="Feyereisen M."/>
        </authorList>
    </citation>
    <scope>NUCLEOTIDE SEQUENCE [LARGE SCALE GENOMIC DNA]</scope>
    <source>
        <strain evidence="1 2">UCCLBBS449</strain>
        <plasmid evidence="2">pucclbbs449_a</plasmid>
    </source>
</reference>
<sequence length="74" mass="8525">MRSKIDLTTFEKKAEEAQKVLEEKKTELAVNIGRDLMDKQGVRSWRDYTTWYAQITQLTKVSNGNSGEKDGKTE</sequence>
<dbReference type="AlphaFoldDB" id="A0A0D0GXE2"/>
<geneLocation type="plasmid" evidence="2">
    <name>pucclbbs449_a</name>
</geneLocation>
<organism evidence="1 2">
    <name type="scientific">Levilactobacillus brevis</name>
    <name type="common">Lactobacillus brevis</name>
    <dbReference type="NCBI Taxonomy" id="1580"/>
    <lineage>
        <taxon>Bacteria</taxon>
        <taxon>Bacillati</taxon>
        <taxon>Bacillota</taxon>
        <taxon>Bacilli</taxon>
        <taxon>Lactobacillales</taxon>
        <taxon>Lactobacillaceae</taxon>
        <taxon>Levilactobacillus</taxon>
    </lineage>
</organism>
<proteinExistence type="predicted"/>
<dbReference type="RefSeq" id="WP_042751048.1">
    <property type="nucleotide sequence ID" value="NZ_CP019735.1"/>
</dbReference>
<evidence type="ECO:0000313" key="2">
    <source>
        <dbReference type="Proteomes" id="UP000307074"/>
    </source>
</evidence>
<accession>A0A0D0GXE2</accession>
<dbReference type="EMBL" id="CP031199">
    <property type="protein sequence ID" value="QCZ54415.1"/>
    <property type="molecule type" value="Genomic_DNA"/>
</dbReference>
<protein>
    <submittedName>
        <fullName evidence="1">Uncharacterized protein</fullName>
    </submittedName>
</protein>
<dbReference type="Proteomes" id="UP000307074">
    <property type="component" value="Plasmid pUCCLBBS449_A"/>
</dbReference>